<feature type="transmembrane region" description="Helical" evidence="1">
    <location>
        <begin position="189"/>
        <end position="220"/>
    </location>
</feature>
<dbReference type="EMBL" id="CAACVS010000226">
    <property type="protein sequence ID" value="VEU39583.1"/>
    <property type="molecule type" value="Genomic_DNA"/>
</dbReference>
<keyword evidence="1" id="KW-0472">Membrane</keyword>
<accession>A0A448ZC15</accession>
<reference evidence="2 3" key="1">
    <citation type="submission" date="2019-01" db="EMBL/GenBank/DDBJ databases">
        <authorList>
            <person name="Ferrante I. M."/>
        </authorList>
    </citation>
    <scope>NUCLEOTIDE SEQUENCE [LARGE SCALE GENOMIC DNA]</scope>
    <source>
        <strain evidence="2 3">B856</strain>
    </source>
</reference>
<sequence length="222" mass="24014">MGIHFSVALSTCFGTPGRQRNTSKDLSASLSLSLRHPSAVPLFEVLEAEIVTVAAGGINEFASPLRHGQDLVAVRIQKNSVVGNGVGSQLLDRDMGILGSVVDGIGASLLGSTIPRKGCDFKHLVPNDTRLAVVDRSDIVEPGKPIWTRSCHSDGRKQWKVGRQRNALERLRGVISVELTVPDDEISCFFFLLGLLDFLFQLGGGTSLGWVFIGVLFHFFAE</sequence>
<keyword evidence="1" id="KW-0812">Transmembrane</keyword>
<proteinExistence type="predicted"/>
<dbReference type="AlphaFoldDB" id="A0A448ZC15"/>
<evidence type="ECO:0000313" key="3">
    <source>
        <dbReference type="Proteomes" id="UP000291116"/>
    </source>
</evidence>
<organism evidence="2 3">
    <name type="scientific">Pseudo-nitzschia multistriata</name>
    <dbReference type="NCBI Taxonomy" id="183589"/>
    <lineage>
        <taxon>Eukaryota</taxon>
        <taxon>Sar</taxon>
        <taxon>Stramenopiles</taxon>
        <taxon>Ochrophyta</taxon>
        <taxon>Bacillariophyta</taxon>
        <taxon>Bacillariophyceae</taxon>
        <taxon>Bacillariophycidae</taxon>
        <taxon>Bacillariales</taxon>
        <taxon>Bacillariaceae</taxon>
        <taxon>Pseudo-nitzschia</taxon>
    </lineage>
</organism>
<name>A0A448ZC15_9STRA</name>
<keyword evidence="1" id="KW-1133">Transmembrane helix</keyword>
<evidence type="ECO:0000256" key="1">
    <source>
        <dbReference type="SAM" id="Phobius"/>
    </source>
</evidence>
<gene>
    <name evidence="2" type="ORF">PSNMU_V1.4_AUG-EV-PASAV3_0063100</name>
</gene>
<protein>
    <submittedName>
        <fullName evidence="2">Uncharacterized protein</fullName>
    </submittedName>
</protein>
<keyword evidence="3" id="KW-1185">Reference proteome</keyword>
<dbReference type="Proteomes" id="UP000291116">
    <property type="component" value="Unassembled WGS sequence"/>
</dbReference>
<evidence type="ECO:0000313" key="2">
    <source>
        <dbReference type="EMBL" id="VEU39583.1"/>
    </source>
</evidence>